<dbReference type="AlphaFoldDB" id="A0AB35XZW3"/>
<proteinExistence type="predicted"/>
<reference evidence="2 3" key="1">
    <citation type="submission" date="2024-03" db="EMBL/GenBank/DDBJ databases">
        <authorList>
            <person name="Plomp N."/>
            <person name="Harmsen H.J."/>
        </authorList>
    </citation>
    <scope>NUCLEOTIDE SEQUENCE [LARGE SCALE GENOMIC DNA]</scope>
    <source>
        <strain evidence="2 3">HTF-76H</strain>
    </source>
</reference>
<evidence type="ECO:0000259" key="1">
    <source>
        <dbReference type="Pfam" id="PF07508"/>
    </source>
</evidence>
<dbReference type="InterPro" id="IPR038109">
    <property type="entry name" value="DNA_bind_recomb_sf"/>
</dbReference>
<feature type="non-terminal residue" evidence="2">
    <location>
        <position position="1"/>
    </location>
</feature>
<dbReference type="Pfam" id="PF07508">
    <property type="entry name" value="Recombinase"/>
    <property type="match status" value="1"/>
</dbReference>
<accession>A0AB35XZW3</accession>
<comment type="caution">
    <text evidence="2">The sequence shown here is derived from an EMBL/GenBank/DDBJ whole genome shotgun (WGS) entry which is preliminary data.</text>
</comment>
<gene>
    <name evidence="2" type="ORF">WF787_13940</name>
</gene>
<name>A0AB35XZW3_9FIRM</name>
<keyword evidence="3" id="KW-1185">Reference proteome</keyword>
<dbReference type="Gene3D" id="3.90.1750.20">
    <property type="entry name" value="Putative Large Serine Recombinase, Chain B, Domain 2"/>
    <property type="match status" value="1"/>
</dbReference>
<organism evidence="2 3">
    <name type="scientific">Faecalibacterium taiwanense</name>
    <dbReference type="NCBI Taxonomy" id="3030638"/>
    <lineage>
        <taxon>Bacteria</taxon>
        <taxon>Bacillati</taxon>
        <taxon>Bacillota</taxon>
        <taxon>Clostridia</taxon>
        <taxon>Eubacteriales</taxon>
        <taxon>Oscillospiraceae</taxon>
        <taxon>Faecalibacterium</taxon>
    </lineage>
</organism>
<dbReference type="GO" id="GO:0003677">
    <property type="term" value="F:DNA binding"/>
    <property type="evidence" value="ECO:0007669"/>
    <property type="project" value="InterPro"/>
</dbReference>
<dbReference type="EMBL" id="JBBFKC010000091">
    <property type="protein sequence ID" value="MEJ3692265.1"/>
    <property type="molecule type" value="Genomic_DNA"/>
</dbReference>
<protein>
    <submittedName>
        <fullName evidence="2">Recombinase family protein</fullName>
    </submittedName>
</protein>
<dbReference type="GO" id="GO:0000150">
    <property type="term" value="F:DNA strand exchange activity"/>
    <property type="evidence" value="ECO:0007669"/>
    <property type="project" value="InterPro"/>
</dbReference>
<sequence length="71" mass="8417">EMFGRFIDDEKMYDWDSAYISQVLHSPVYAGHIIYEAKPTVSMKSKKRRYIPFEERAIVPNTHEAIIPQDR</sequence>
<evidence type="ECO:0000313" key="3">
    <source>
        <dbReference type="Proteomes" id="UP001379600"/>
    </source>
</evidence>
<feature type="non-terminal residue" evidence="2">
    <location>
        <position position="71"/>
    </location>
</feature>
<dbReference type="InterPro" id="IPR011109">
    <property type="entry name" value="DNA_bind_recombinase_dom"/>
</dbReference>
<feature type="domain" description="Recombinase" evidence="1">
    <location>
        <begin position="9"/>
        <end position="70"/>
    </location>
</feature>
<evidence type="ECO:0000313" key="2">
    <source>
        <dbReference type="EMBL" id="MEJ3692265.1"/>
    </source>
</evidence>
<dbReference type="RefSeq" id="WP_337680361.1">
    <property type="nucleotide sequence ID" value="NZ_JBBFKC010000091.1"/>
</dbReference>
<dbReference type="Proteomes" id="UP001379600">
    <property type="component" value="Unassembled WGS sequence"/>
</dbReference>